<accession>A0A8X8AZR5</accession>
<feature type="region of interest" description="Disordered" evidence="1">
    <location>
        <begin position="1"/>
        <end position="42"/>
    </location>
</feature>
<evidence type="ECO:0000256" key="1">
    <source>
        <dbReference type="SAM" id="MobiDB-lite"/>
    </source>
</evidence>
<feature type="compositionally biased region" description="Polar residues" evidence="1">
    <location>
        <begin position="8"/>
        <end position="22"/>
    </location>
</feature>
<dbReference type="AlphaFoldDB" id="A0A8X8AZR5"/>
<evidence type="ECO:0000313" key="3">
    <source>
        <dbReference type="Proteomes" id="UP000886595"/>
    </source>
</evidence>
<proteinExistence type="predicted"/>
<dbReference type="Proteomes" id="UP000886595">
    <property type="component" value="Unassembled WGS sequence"/>
</dbReference>
<keyword evidence="3" id="KW-1185">Reference proteome</keyword>
<name>A0A8X8AZR5_BRACI</name>
<sequence length="103" mass="11619">MLIPTGNIKESQASLSHTASNSKAKKRKDQLEDDFTSGYGDQPGESLTQSLYATAYSEQTLPSGYYYLAKNMPRFSDMQSPRAIDLFKLRHTDSGKMIYKEKI</sequence>
<evidence type="ECO:0000313" key="2">
    <source>
        <dbReference type="EMBL" id="KAG2316388.1"/>
    </source>
</evidence>
<protein>
    <submittedName>
        <fullName evidence="2">Uncharacterized protein</fullName>
    </submittedName>
</protein>
<reference evidence="2 3" key="1">
    <citation type="submission" date="2020-02" db="EMBL/GenBank/DDBJ databases">
        <authorList>
            <person name="Ma Q."/>
            <person name="Huang Y."/>
            <person name="Song X."/>
            <person name="Pei D."/>
        </authorList>
    </citation>
    <scope>NUCLEOTIDE SEQUENCE [LARGE SCALE GENOMIC DNA]</scope>
    <source>
        <strain evidence="2">Sxm20200214</strain>
        <tissue evidence="2">Leaf</tissue>
    </source>
</reference>
<organism evidence="2 3">
    <name type="scientific">Brassica carinata</name>
    <name type="common">Ethiopian mustard</name>
    <name type="synonym">Abyssinian cabbage</name>
    <dbReference type="NCBI Taxonomy" id="52824"/>
    <lineage>
        <taxon>Eukaryota</taxon>
        <taxon>Viridiplantae</taxon>
        <taxon>Streptophyta</taxon>
        <taxon>Embryophyta</taxon>
        <taxon>Tracheophyta</taxon>
        <taxon>Spermatophyta</taxon>
        <taxon>Magnoliopsida</taxon>
        <taxon>eudicotyledons</taxon>
        <taxon>Gunneridae</taxon>
        <taxon>Pentapetalae</taxon>
        <taxon>rosids</taxon>
        <taxon>malvids</taxon>
        <taxon>Brassicales</taxon>
        <taxon>Brassicaceae</taxon>
        <taxon>Brassiceae</taxon>
        <taxon>Brassica</taxon>
    </lineage>
</organism>
<comment type="caution">
    <text evidence="2">The sequence shown here is derived from an EMBL/GenBank/DDBJ whole genome shotgun (WGS) entry which is preliminary data.</text>
</comment>
<dbReference type="EMBL" id="JAAMPC010000004">
    <property type="protein sequence ID" value="KAG2316388.1"/>
    <property type="molecule type" value="Genomic_DNA"/>
</dbReference>
<gene>
    <name evidence="2" type="ORF">Bca52824_019510</name>
</gene>